<evidence type="ECO:0000256" key="3">
    <source>
        <dbReference type="ARBA" id="ARBA00023125"/>
    </source>
</evidence>
<gene>
    <name evidence="7" type="ORF">LVIROSA_LOCUS1247</name>
</gene>
<protein>
    <recommendedName>
        <fullName evidence="6">TF-B3 domain-containing protein</fullName>
    </recommendedName>
</protein>
<dbReference type="PANTHER" id="PTHR31920">
    <property type="entry name" value="B3 DOMAIN-CONTAINING"/>
    <property type="match status" value="1"/>
</dbReference>
<dbReference type="AlphaFoldDB" id="A0AAU9LG33"/>
<sequence>MNFNKGDEASFFKILLSDSVDYLGLAPAFAKKYLEIGKRKKKTIINLKTESDVKWSVKYLKIEDRYYFMDGWLKFMRDNRLQMGDFLVFWLCSPSPNLMFQVFFFAPSGCLKHPISSPGVGDDDWMKPFVKKENSDDDDDDLLGDVQKFVRVLRISYLHRMPLSNAILNTTGIDAYAYVWLRNDDGKLWKVEVARYGQKGQPRLARGWSDFRKGNKMKIQDICEISHVKYNLLHVHVIKKQKRGRPSTRK</sequence>
<dbReference type="Pfam" id="PF02362">
    <property type="entry name" value="B3"/>
    <property type="match status" value="1"/>
</dbReference>
<reference evidence="7 8" key="1">
    <citation type="submission" date="2022-01" db="EMBL/GenBank/DDBJ databases">
        <authorList>
            <person name="Xiong W."/>
            <person name="Schranz E."/>
        </authorList>
    </citation>
    <scope>NUCLEOTIDE SEQUENCE [LARGE SCALE GENOMIC DNA]</scope>
</reference>
<keyword evidence="2" id="KW-0805">Transcription regulation</keyword>
<keyword evidence="8" id="KW-1185">Reference proteome</keyword>
<dbReference type="PANTHER" id="PTHR31920:SF145">
    <property type="entry name" value="B3 DOMAIN-CONTAINING PROTEIN REM20-LIKE ISOFORM X1"/>
    <property type="match status" value="1"/>
</dbReference>
<dbReference type="InterPro" id="IPR003340">
    <property type="entry name" value="B3_DNA-bd"/>
</dbReference>
<feature type="domain" description="TF-B3" evidence="6">
    <location>
        <begin position="8"/>
        <end position="108"/>
    </location>
</feature>
<name>A0AAU9LG33_9ASTR</name>
<dbReference type="Proteomes" id="UP001157418">
    <property type="component" value="Unassembled WGS sequence"/>
</dbReference>
<proteinExistence type="predicted"/>
<evidence type="ECO:0000313" key="7">
    <source>
        <dbReference type="EMBL" id="CAH1413277.1"/>
    </source>
</evidence>
<dbReference type="GO" id="GO:0005634">
    <property type="term" value="C:nucleus"/>
    <property type="evidence" value="ECO:0007669"/>
    <property type="project" value="UniProtKB-SubCell"/>
</dbReference>
<evidence type="ECO:0000313" key="8">
    <source>
        <dbReference type="Proteomes" id="UP001157418"/>
    </source>
</evidence>
<organism evidence="7 8">
    <name type="scientific">Lactuca virosa</name>
    <dbReference type="NCBI Taxonomy" id="75947"/>
    <lineage>
        <taxon>Eukaryota</taxon>
        <taxon>Viridiplantae</taxon>
        <taxon>Streptophyta</taxon>
        <taxon>Embryophyta</taxon>
        <taxon>Tracheophyta</taxon>
        <taxon>Spermatophyta</taxon>
        <taxon>Magnoliopsida</taxon>
        <taxon>eudicotyledons</taxon>
        <taxon>Gunneridae</taxon>
        <taxon>Pentapetalae</taxon>
        <taxon>asterids</taxon>
        <taxon>campanulids</taxon>
        <taxon>Asterales</taxon>
        <taxon>Asteraceae</taxon>
        <taxon>Cichorioideae</taxon>
        <taxon>Cichorieae</taxon>
        <taxon>Lactucinae</taxon>
        <taxon>Lactuca</taxon>
    </lineage>
</organism>
<keyword evidence="5" id="KW-0539">Nucleus</keyword>
<dbReference type="GO" id="GO:0003677">
    <property type="term" value="F:DNA binding"/>
    <property type="evidence" value="ECO:0007669"/>
    <property type="project" value="UniProtKB-KW"/>
</dbReference>
<dbReference type="InterPro" id="IPR050655">
    <property type="entry name" value="Plant_B3_domain"/>
</dbReference>
<comment type="subcellular location">
    <subcellularLocation>
        <location evidence="1">Nucleus</location>
    </subcellularLocation>
</comment>
<evidence type="ECO:0000256" key="1">
    <source>
        <dbReference type="ARBA" id="ARBA00004123"/>
    </source>
</evidence>
<keyword evidence="4" id="KW-0804">Transcription</keyword>
<keyword evidence="3" id="KW-0238">DNA-binding</keyword>
<dbReference type="SUPFAM" id="SSF101936">
    <property type="entry name" value="DNA-binding pseudobarrel domain"/>
    <property type="match status" value="2"/>
</dbReference>
<evidence type="ECO:0000256" key="4">
    <source>
        <dbReference type="ARBA" id="ARBA00023163"/>
    </source>
</evidence>
<evidence type="ECO:0000259" key="6">
    <source>
        <dbReference type="PROSITE" id="PS50863"/>
    </source>
</evidence>
<dbReference type="SMART" id="SM01019">
    <property type="entry name" value="B3"/>
    <property type="match status" value="2"/>
</dbReference>
<evidence type="ECO:0000256" key="2">
    <source>
        <dbReference type="ARBA" id="ARBA00023015"/>
    </source>
</evidence>
<accession>A0AAU9LG33</accession>
<feature type="domain" description="TF-B3" evidence="6">
    <location>
        <begin position="146"/>
        <end position="241"/>
    </location>
</feature>
<evidence type="ECO:0000256" key="5">
    <source>
        <dbReference type="ARBA" id="ARBA00023242"/>
    </source>
</evidence>
<dbReference type="PROSITE" id="PS50863">
    <property type="entry name" value="B3"/>
    <property type="match status" value="2"/>
</dbReference>
<dbReference type="Gene3D" id="2.40.330.10">
    <property type="entry name" value="DNA-binding pseudobarrel domain"/>
    <property type="match status" value="2"/>
</dbReference>
<dbReference type="EMBL" id="CAKMRJ010000001">
    <property type="protein sequence ID" value="CAH1413277.1"/>
    <property type="molecule type" value="Genomic_DNA"/>
</dbReference>
<comment type="caution">
    <text evidence="7">The sequence shown here is derived from an EMBL/GenBank/DDBJ whole genome shotgun (WGS) entry which is preliminary data.</text>
</comment>
<dbReference type="InterPro" id="IPR015300">
    <property type="entry name" value="DNA-bd_pseudobarrel_sf"/>
</dbReference>
<dbReference type="CDD" id="cd10017">
    <property type="entry name" value="B3_DNA"/>
    <property type="match status" value="2"/>
</dbReference>